<feature type="non-terminal residue" evidence="1">
    <location>
        <position position="503"/>
    </location>
</feature>
<gene>
    <name evidence="1" type="primary">ABCC1_2</name>
    <name evidence="1" type="ORF">IWW38_005146</name>
</gene>
<dbReference type="Proteomes" id="UP001139981">
    <property type="component" value="Unassembled WGS sequence"/>
</dbReference>
<keyword evidence="2" id="KW-1185">Reference proteome</keyword>
<organism evidence="1 2">
    <name type="scientific">Coemansia aciculifera</name>
    <dbReference type="NCBI Taxonomy" id="417176"/>
    <lineage>
        <taxon>Eukaryota</taxon>
        <taxon>Fungi</taxon>
        <taxon>Fungi incertae sedis</taxon>
        <taxon>Zoopagomycota</taxon>
        <taxon>Kickxellomycotina</taxon>
        <taxon>Kickxellomycetes</taxon>
        <taxon>Kickxellales</taxon>
        <taxon>Kickxellaceae</taxon>
        <taxon>Coemansia</taxon>
    </lineage>
</organism>
<evidence type="ECO:0000313" key="1">
    <source>
        <dbReference type="EMBL" id="KAJ2887422.1"/>
    </source>
</evidence>
<proteinExistence type="predicted"/>
<reference evidence="1" key="1">
    <citation type="submission" date="2022-07" db="EMBL/GenBank/DDBJ databases">
        <title>Phylogenomic reconstructions and comparative analyses of Kickxellomycotina fungi.</title>
        <authorList>
            <person name="Reynolds N.K."/>
            <person name="Stajich J.E."/>
            <person name="Barry K."/>
            <person name="Grigoriev I.V."/>
            <person name="Crous P."/>
            <person name="Smith M.E."/>
        </authorList>
    </citation>
    <scope>NUCLEOTIDE SEQUENCE</scope>
    <source>
        <strain evidence="1">CBS 190363</strain>
    </source>
</reference>
<protein>
    <submittedName>
        <fullName evidence="1">Multidrug resistance-associated protein 1</fullName>
    </submittedName>
</protein>
<accession>A0ACC1LWX5</accession>
<comment type="caution">
    <text evidence="1">The sequence shown here is derived from an EMBL/GenBank/DDBJ whole genome shotgun (WGS) entry which is preliminary data.</text>
</comment>
<evidence type="ECO:0000313" key="2">
    <source>
        <dbReference type="Proteomes" id="UP001139981"/>
    </source>
</evidence>
<sequence>MQKEQVAKYAAAETLRVTDSVKLELLRLPLTKCGRKPRGSSYRNSHYVYMLISDLRNAQDIFTSLIGTGATVWVIFSRVGWLAFLPMTISLFFSAVESFMIRMSGQQYHWEEEDDASGYDGKVDEVCMGIKTIKLFGWERMYLDPKLQQDVTPRKRLPWYAPAMRGFWYVFDTLQSLSSELSSFFTIYLHLQTAAGTAAPITNAQLFELTSHGGNMQSSISGIFYRIRRLRTMFKYNRMLERALRGDYINSLPQVDVGSAGTSITMDACSFRWRKKRMTLKDVSLSARGGELVAVVGKTAAGKSSLLLAMCSEMELAQGSGQVCGRVSYLEQAPWIMSCTLRDNILFGREFDEDHYWRVIHACALADDLDAWADRDLTIIGERGINLSGGQRARLALARAVYSRADIYVFDDPLSAVDAVIRRHILDNVILGSGMLGDKLRIVATHAEAILPFCNQVVTVDSGNVSVKTQVPREYRKKETREESSSCESDKSSVTAVSDAEAD</sequence>
<name>A0ACC1LWX5_9FUNG</name>
<dbReference type="EMBL" id="JANBVB010002236">
    <property type="protein sequence ID" value="KAJ2887422.1"/>
    <property type="molecule type" value="Genomic_DNA"/>
</dbReference>